<keyword evidence="1" id="KW-0472">Membrane</keyword>
<keyword evidence="3" id="KW-1185">Reference proteome</keyword>
<accession>A0A1Z4C476</accession>
<feature type="transmembrane region" description="Helical" evidence="1">
    <location>
        <begin position="42"/>
        <end position="63"/>
    </location>
</feature>
<feature type="transmembrane region" description="Helical" evidence="1">
    <location>
        <begin position="100"/>
        <end position="124"/>
    </location>
</feature>
<evidence type="ECO:0000256" key="1">
    <source>
        <dbReference type="SAM" id="Phobius"/>
    </source>
</evidence>
<dbReference type="EMBL" id="CP022129">
    <property type="protein sequence ID" value="ASF48315.1"/>
    <property type="molecule type" value="Genomic_DNA"/>
</dbReference>
<keyword evidence="1" id="KW-1133">Transmembrane helix</keyword>
<dbReference type="AlphaFoldDB" id="A0A1Z4C476"/>
<dbReference type="SUPFAM" id="SSF52129">
    <property type="entry name" value="Caspase-like"/>
    <property type="match status" value="1"/>
</dbReference>
<evidence type="ECO:0000313" key="2">
    <source>
        <dbReference type="EMBL" id="ASF48315.1"/>
    </source>
</evidence>
<dbReference type="Proteomes" id="UP000197019">
    <property type="component" value="Chromosome"/>
</dbReference>
<reference evidence="2 3" key="1">
    <citation type="submission" date="2017-06" db="EMBL/GenBank/DDBJ databases">
        <title>Genome Sequencing of the methanotroph Methylovulum psychrotolerants str. HV10-M2 isolated from a high-altitude environment.</title>
        <authorList>
            <person name="Mateos-Rivera A."/>
        </authorList>
    </citation>
    <scope>NUCLEOTIDE SEQUENCE [LARGE SCALE GENOMIC DNA]</scope>
    <source>
        <strain evidence="2 3">HV10_M2</strain>
    </source>
</reference>
<proteinExistence type="predicted"/>
<organism evidence="2 3">
    <name type="scientific">Methylovulum psychrotolerans</name>
    <dbReference type="NCBI Taxonomy" id="1704499"/>
    <lineage>
        <taxon>Bacteria</taxon>
        <taxon>Pseudomonadati</taxon>
        <taxon>Pseudomonadota</taxon>
        <taxon>Gammaproteobacteria</taxon>
        <taxon>Methylococcales</taxon>
        <taxon>Methylococcaceae</taxon>
        <taxon>Methylovulum</taxon>
    </lineage>
</organism>
<sequence>MSTAVTMRKFLKDTQINLWMGLRLISFRPCGSPSFVINGDQIAVLMLIDLALTIAISYLSTLPEPLFNTYALPDYFFRQLISWLLIFIIAKFWKKSWPFLATGIVILNTTAPVLDLIIGINKYVQNHTSNPTASPYSALNLFIVLAYLYLYVILWRVFYIASNHQKALASVALLTLIFSGGLQTRVFGETTDFWYHPDPEDNEDDDRWAEYRKMDAEQLMYRQPDILSAALQTLTPQRKHLSELFFIGFAGYASEDVFSKEVAFAKNMLDTRFGTQGHSINLVNHLHTRDNIPLANATNLAATLKRIGSIMDKDEDVLMLYMTSHGSRDHRFAVSFWPLALNDITPEKLRAMLDNAGIKWRVIIVSACYSGGFIKALESDDTLIATAAAADKTSFGCGTASEFTYFGEAVFKDLLPHDYAIIAALKKAQITISEREKREGIEASLPQLFVGKAIEGKLESLGKEIGARVCGGGESDKTTC</sequence>
<dbReference type="GO" id="GO:0006508">
    <property type="term" value="P:proteolysis"/>
    <property type="evidence" value="ECO:0007669"/>
    <property type="project" value="InterPro"/>
</dbReference>
<gene>
    <name evidence="2" type="ORF">CEK71_20850</name>
</gene>
<feature type="transmembrane region" description="Helical" evidence="1">
    <location>
        <begin position="136"/>
        <end position="155"/>
    </location>
</feature>
<dbReference type="InterPro" id="IPR001096">
    <property type="entry name" value="Peptidase_C13"/>
</dbReference>
<keyword evidence="1" id="KW-0812">Transmembrane</keyword>
<evidence type="ECO:0008006" key="4">
    <source>
        <dbReference type="Google" id="ProtNLM"/>
    </source>
</evidence>
<dbReference type="Pfam" id="PF01650">
    <property type="entry name" value="Peptidase_C13"/>
    <property type="match status" value="1"/>
</dbReference>
<name>A0A1Z4C476_9GAMM</name>
<feature type="transmembrane region" description="Helical" evidence="1">
    <location>
        <begin position="75"/>
        <end position="93"/>
    </location>
</feature>
<evidence type="ECO:0000313" key="3">
    <source>
        <dbReference type="Proteomes" id="UP000197019"/>
    </source>
</evidence>
<dbReference type="KEGG" id="mpsy:CEK71_20850"/>
<feature type="transmembrane region" description="Helical" evidence="1">
    <location>
        <begin position="167"/>
        <end position="187"/>
    </location>
</feature>
<dbReference type="GO" id="GO:0008233">
    <property type="term" value="F:peptidase activity"/>
    <property type="evidence" value="ECO:0007669"/>
    <property type="project" value="InterPro"/>
</dbReference>
<dbReference type="Gene3D" id="3.40.50.1460">
    <property type="match status" value="1"/>
</dbReference>
<protein>
    <recommendedName>
        <fullName evidence="4">Peptidase C13 family protein</fullName>
    </recommendedName>
</protein>
<dbReference type="InterPro" id="IPR029030">
    <property type="entry name" value="Caspase-like_dom_sf"/>
</dbReference>